<evidence type="ECO:0000313" key="1">
    <source>
        <dbReference type="EMBL" id="GAG96914.1"/>
    </source>
</evidence>
<proteinExistence type="predicted"/>
<dbReference type="AlphaFoldDB" id="X1BLU2"/>
<feature type="non-terminal residue" evidence="1">
    <location>
        <position position="1"/>
    </location>
</feature>
<sequence>IRSLNHQNYIKEHINKTICRGEAEGRKDTKLPSTCFLVSESH</sequence>
<gene>
    <name evidence="1" type="ORF">S01H4_47163</name>
</gene>
<organism evidence="1">
    <name type="scientific">marine sediment metagenome</name>
    <dbReference type="NCBI Taxonomy" id="412755"/>
    <lineage>
        <taxon>unclassified sequences</taxon>
        <taxon>metagenomes</taxon>
        <taxon>ecological metagenomes</taxon>
    </lineage>
</organism>
<reference evidence="1" key="1">
    <citation type="journal article" date="2014" name="Front. Microbiol.">
        <title>High frequency of phylogenetically diverse reductive dehalogenase-homologous genes in deep subseafloor sedimentary metagenomes.</title>
        <authorList>
            <person name="Kawai M."/>
            <person name="Futagami T."/>
            <person name="Toyoda A."/>
            <person name="Takaki Y."/>
            <person name="Nishi S."/>
            <person name="Hori S."/>
            <person name="Arai W."/>
            <person name="Tsubouchi T."/>
            <person name="Morono Y."/>
            <person name="Uchiyama I."/>
            <person name="Ito T."/>
            <person name="Fujiyama A."/>
            <person name="Inagaki F."/>
            <person name="Takami H."/>
        </authorList>
    </citation>
    <scope>NUCLEOTIDE SEQUENCE</scope>
    <source>
        <strain evidence="1">Expedition CK06-06</strain>
    </source>
</reference>
<comment type="caution">
    <text evidence="1">The sequence shown here is derived from an EMBL/GenBank/DDBJ whole genome shotgun (WGS) entry which is preliminary data.</text>
</comment>
<dbReference type="EMBL" id="BART01026438">
    <property type="protein sequence ID" value="GAG96914.1"/>
    <property type="molecule type" value="Genomic_DNA"/>
</dbReference>
<name>X1BLU2_9ZZZZ</name>
<accession>X1BLU2</accession>
<protein>
    <submittedName>
        <fullName evidence="1">Uncharacterized protein</fullName>
    </submittedName>
</protein>